<keyword evidence="2" id="KW-0500">Molybdenum</keyword>
<dbReference type="InterPro" id="IPR005066">
    <property type="entry name" value="MoCF_OxRdtse_dimer"/>
</dbReference>
<reference evidence="8 9" key="1">
    <citation type="submission" date="2016-05" db="EMBL/GenBank/DDBJ databases">
        <title>Genome sequencing reveals origins of a unique bacterial endosymbiosis in the earliest lineages of terrestrial Fungi.</title>
        <authorList>
            <consortium name="DOE Joint Genome Institute"/>
            <person name="Uehling J."/>
            <person name="Gryganskyi A."/>
            <person name="Hameed K."/>
            <person name="Tschaplinski T."/>
            <person name="Misztal P."/>
            <person name="Wu S."/>
            <person name="Desiro A."/>
            <person name="Vande Pol N."/>
            <person name="Du Z.-Y."/>
            <person name="Zienkiewicz A."/>
            <person name="Zienkiewicz K."/>
            <person name="Morin E."/>
            <person name="Tisserant E."/>
            <person name="Splivallo R."/>
            <person name="Hainaut M."/>
            <person name="Henrissat B."/>
            <person name="Ohm R."/>
            <person name="Kuo A."/>
            <person name="Yan J."/>
            <person name="Lipzen A."/>
            <person name="Nolan M."/>
            <person name="Labutti K."/>
            <person name="Barry K."/>
            <person name="Goldstein A."/>
            <person name="Labbe J."/>
            <person name="Schadt C."/>
            <person name="Tuskan G."/>
            <person name="Grigoriev I."/>
            <person name="Martin F."/>
            <person name="Vilgalys R."/>
            <person name="Bonito G."/>
        </authorList>
    </citation>
    <scope>NUCLEOTIDE SEQUENCE [LARGE SCALE GENOMIC DNA]</scope>
    <source>
        <strain evidence="8 9">AG-77</strain>
    </source>
</reference>
<evidence type="ECO:0000256" key="4">
    <source>
        <dbReference type="ARBA" id="ARBA00023002"/>
    </source>
</evidence>
<feature type="domain" description="Oxidoreductase molybdopterin-binding" evidence="6">
    <location>
        <begin position="109"/>
        <end position="271"/>
    </location>
</feature>
<dbReference type="SUPFAM" id="SSF56524">
    <property type="entry name" value="Oxidoreductase molybdopterin-binding domain"/>
    <property type="match status" value="1"/>
</dbReference>
<organism evidence="8 9">
    <name type="scientific">Linnemannia elongata AG-77</name>
    <dbReference type="NCBI Taxonomy" id="1314771"/>
    <lineage>
        <taxon>Eukaryota</taxon>
        <taxon>Fungi</taxon>
        <taxon>Fungi incertae sedis</taxon>
        <taxon>Mucoromycota</taxon>
        <taxon>Mortierellomycotina</taxon>
        <taxon>Mortierellomycetes</taxon>
        <taxon>Mortierellales</taxon>
        <taxon>Mortierellaceae</taxon>
        <taxon>Linnemannia</taxon>
    </lineage>
</organism>
<dbReference type="GO" id="GO:0005739">
    <property type="term" value="C:mitochondrion"/>
    <property type="evidence" value="ECO:0007669"/>
    <property type="project" value="TreeGrafter"/>
</dbReference>
<evidence type="ECO:0000256" key="2">
    <source>
        <dbReference type="ARBA" id="ARBA00022505"/>
    </source>
</evidence>
<dbReference type="InterPro" id="IPR036374">
    <property type="entry name" value="OxRdtase_Mopterin-bd_sf"/>
</dbReference>
<evidence type="ECO:0000256" key="3">
    <source>
        <dbReference type="ARBA" id="ARBA00022723"/>
    </source>
</evidence>
<dbReference type="PANTHER" id="PTHR19372">
    <property type="entry name" value="SULFITE REDUCTASE"/>
    <property type="match status" value="1"/>
</dbReference>
<protein>
    <submittedName>
        <fullName evidence="8">Molybdopterin binding oxidoreductase</fullName>
    </submittedName>
</protein>
<comment type="cofactor">
    <cofactor evidence="1">
        <name>Mo-molybdopterin</name>
        <dbReference type="ChEBI" id="CHEBI:71302"/>
    </cofactor>
</comment>
<dbReference type="Gene3D" id="2.60.40.650">
    <property type="match status" value="1"/>
</dbReference>
<dbReference type="GO" id="GO:0020037">
    <property type="term" value="F:heme binding"/>
    <property type="evidence" value="ECO:0007669"/>
    <property type="project" value="TreeGrafter"/>
</dbReference>
<dbReference type="Pfam" id="PF00174">
    <property type="entry name" value="Oxidored_molyb"/>
    <property type="match status" value="1"/>
</dbReference>
<proteinExistence type="predicted"/>
<feature type="domain" description="Moybdenum cofactor oxidoreductase dimerisation" evidence="7">
    <location>
        <begin position="299"/>
        <end position="418"/>
    </location>
</feature>
<dbReference type="AlphaFoldDB" id="A0A197JG72"/>
<keyword evidence="3" id="KW-0479">Metal-binding</keyword>
<dbReference type="InterPro" id="IPR000572">
    <property type="entry name" value="OxRdtase_Mopterin-bd_dom"/>
</dbReference>
<dbReference type="PANTHER" id="PTHR19372:SF7">
    <property type="entry name" value="SULFITE OXIDASE, MITOCHONDRIAL"/>
    <property type="match status" value="1"/>
</dbReference>
<sequence>MDFQHSHSDNPRTSAIHPPEKHRIHESKLDYSNEPTPTRLLSNYIVHCHTPFNAEPQLPLLVNSGQITPADVFFKRNHGPIPDIALDDHKIFIGVQQNPQYYFNAESPAVEWKQLSMHDIMSKWPKTTITASLQCAGNRRDGLAAVKEVKGVIWGAGTTSTAVWSGPRLCDVLRDVAGVSSDMLHEMTRDFHVSFEADDHVHEDVCYGSSIPLRKAMDPAGDVILAYEMNGKALSRDHGFPLRVIVPGFIGARSVKYLQKILIQPQESMSFFQRHDYKILPPWVNHDNVDQSWDTAASLTEMNIQCVICTPTEQEVVASSKPVTIKGYAIAGGGRAVYRVEISTDGGHTWEPVDKMEQKPDKKSGMYWAWALWEKTVPRTNKSTEIIARAYDSSGNVQPEFPIWNYRGVMNNAWSRVHTLPALQHHM</sequence>
<evidence type="ECO:0000256" key="5">
    <source>
        <dbReference type="SAM" id="MobiDB-lite"/>
    </source>
</evidence>
<dbReference type="GO" id="GO:0043546">
    <property type="term" value="F:molybdopterin cofactor binding"/>
    <property type="evidence" value="ECO:0007669"/>
    <property type="project" value="TreeGrafter"/>
</dbReference>
<dbReference type="GO" id="GO:0006790">
    <property type="term" value="P:sulfur compound metabolic process"/>
    <property type="evidence" value="ECO:0007669"/>
    <property type="project" value="TreeGrafter"/>
</dbReference>
<dbReference type="Pfam" id="PF03404">
    <property type="entry name" value="Mo-co_dimer"/>
    <property type="match status" value="1"/>
</dbReference>
<dbReference type="InterPro" id="IPR014756">
    <property type="entry name" value="Ig_E-set"/>
</dbReference>
<feature type="compositionally biased region" description="Basic and acidic residues" evidence="5">
    <location>
        <begin position="1"/>
        <end position="10"/>
    </location>
</feature>
<dbReference type="EMBL" id="KV442099">
    <property type="protein sequence ID" value="OAQ24177.1"/>
    <property type="molecule type" value="Genomic_DNA"/>
</dbReference>
<dbReference type="InterPro" id="IPR008335">
    <property type="entry name" value="Mopterin_OxRdtase_euk"/>
</dbReference>
<dbReference type="Proteomes" id="UP000078512">
    <property type="component" value="Unassembled WGS sequence"/>
</dbReference>
<evidence type="ECO:0000259" key="7">
    <source>
        <dbReference type="Pfam" id="PF03404"/>
    </source>
</evidence>
<dbReference type="PRINTS" id="PR00407">
    <property type="entry name" value="EUMOPTERIN"/>
</dbReference>
<keyword evidence="4" id="KW-0560">Oxidoreductase</keyword>
<evidence type="ECO:0000256" key="1">
    <source>
        <dbReference type="ARBA" id="ARBA00001924"/>
    </source>
</evidence>
<feature type="region of interest" description="Disordered" evidence="5">
    <location>
        <begin position="1"/>
        <end position="22"/>
    </location>
</feature>
<accession>A0A197JG72</accession>
<dbReference type="FunFam" id="3.90.420.10:FF:000002">
    <property type="entry name" value="sulfite oxidase, mitochondrial"/>
    <property type="match status" value="1"/>
</dbReference>
<dbReference type="SUPFAM" id="SSF81296">
    <property type="entry name" value="E set domains"/>
    <property type="match status" value="1"/>
</dbReference>
<dbReference type="Gene3D" id="3.90.420.10">
    <property type="entry name" value="Oxidoreductase, molybdopterin-binding domain"/>
    <property type="match status" value="1"/>
</dbReference>
<dbReference type="OrthoDB" id="432685at2759"/>
<evidence type="ECO:0000313" key="8">
    <source>
        <dbReference type="EMBL" id="OAQ24177.1"/>
    </source>
</evidence>
<dbReference type="GO" id="GO:0030151">
    <property type="term" value="F:molybdenum ion binding"/>
    <property type="evidence" value="ECO:0007669"/>
    <property type="project" value="InterPro"/>
</dbReference>
<name>A0A197JG72_9FUNG</name>
<dbReference type="GO" id="GO:0008482">
    <property type="term" value="F:sulfite oxidase activity"/>
    <property type="evidence" value="ECO:0007669"/>
    <property type="project" value="TreeGrafter"/>
</dbReference>
<gene>
    <name evidence="8" type="ORF">K457DRAFT_117772</name>
</gene>
<dbReference type="STRING" id="1314771.A0A197JG72"/>
<evidence type="ECO:0000259" key="6">
    <source>
        <dbReference type="Pfam" id="PF00174"/>
    </source>
</evidence>
<evidence type="ECO:0000313" key="9">
    <source>
        <dbReference type="Proteomes" id="UP000078512"/>
    </source>
</evidence>
<keyword evidence="9" id="KW-1185">Reference proteome</keyword>